<evidence type="ECO:0000259" key="9">
    <source>
        <dbReference type="PROSITE" id="PS50013"/>
    </source>
</evidence>
<evidence type="ECO:0008006" key="13">
    <source>
        <dbReference type="Google" id="ProtNLM"/>
    </source>
</evidence>
<dbReference type="SMART" id="SM00298">
    <property type="entry name" value="CHROMO"/>
    <property type="match status" value="1"/>
</dbReference>
<evidence type="ECO:0000256" key="8">
    <source>
        <dbReference type="SAM" id="MobiDB-lite"/>
    </source>
</evidence>
<dbReference type="SMART" id="SM00487">
    <property type="entry name" value="DEXDc"/>
    <property type="match status" value="1"/>
</dbReference>
<dbReference type="GO" id="GO:0005524">
    <property type="term" value="F:ATP binding"/>
    <property type="evidence" value="ECO:0007669"/>
    <property type="project" value="UniProtKB-KW"/>
</dbReference>
<keyword evidence="6" id="KW-0067">ATP-binding</keyword>
<feature type="region of interest" description="Disordered" evidence="8">
    <location>
        <begin position="579"/>
        <end position="620"/>
    </location>
</feature>
<organism evidence="11 12">
    <name type="scientific">Tremella mesenterica</name>
    <name type="common">Jelly fungus</name>
    <dbReference type="NCBI Taxonomy" id="5217"/>
    <lineage>
        <taxon>Eukaryota</taxon>
        <taxon>Fungi</taxon>
        <taxon>Dikarya</taxon>
        <taxon>Basidiomycota</taxon>
        <taxon>Agaricomycotina</taxon>
        <taxon>Tremellomycetes</taxon>
        <taxon>Tremellales</taxon>
        <taxon>Tremellaceae</taxon>
        <taxon>Tremella</taxon>
    </lineage>
</organism>
<evidence type="ECO:0000256" key="5">
    <source>
        <dbReference type="ARBA" id="ARBA00022833"/>
    </source>
</evidence>
<evidence type="ECO:0000256" key="6">
    <source>
        <dbReference type="ARBA" id="ARBA00022840"/>
    </source>
</evidence>
<dbReference type="SUPFAM" id="SSF54160">
    <property type="entry name" value="Chromo domain-like"/>
    <property type="match status" value="1"/>
</dbReference>
<dbReference type="GO" id="GO:0016887">
    <property type="term" value="F:ATP hydrolysis activity"/>
    <property type="evidence" value="ECO:0007669"/>
    <property type="project" value="TreeGrafter"/>
</dbReference>
<dbReference type="GO" id="GO:0000785">
    <property type="term" value="C:chromatin"/>
    <property type="evidence" value="ECO:0007669"/>
    <property type="project" value="TreeGrafter"/>
</dbReference>
<dbReference type="GO" id="GO:0005634">
    <property type="term" value="C:nucleus"/>
    <property type="evidence" value="ECO:0007669"/>
    <property type="project" value="UniProtKB-SubCell"/>
</dbReference>
<dbReference type="PANTHER" id="PTHR45623:SF17">
    <property type="entry name" value="CHROMODOMAIN-HELICASE-DNA-BINDING PROTEIN 3-RELATED"/>
    <property type="match status" value="1"/>
</dbReference>
<evidence type="ECO:0000256" key="7">
    <source>
        <dbReference type="ARBA" id="ARBA00023242"/>
    </source>
</evidence>
<evidence type="ECO:0000313" key="12">
    <source>
        <dbReference type="Proteomes" id="UP000289152"/>
    </source>
</evidence>
<dbReference type="InterPro" id="IPR056616">
    <property type="entry name" value="Chromo_MIT1"/>
</dbReference>
<dbReference type="PANTHER" id="PTHR45623">
    <property type="entry name" value="CHROMODOMAIN-HELICASE-DNA-BINDING PROTEIN 3-RELATED-RELATED"/>
    <property type="match status" value="1"/>
</dbReference>
<feature type="compositionally biased region" description="Basic and acidic residues" evidence="8">
    <location>
        <begin position="278"/>
        <end position="296"/>
    </location>
</feature>
<evidence type="ECO:0000313" key="11">
    <source>
        <dbReference type="EMBL" id="RXK36173.1"/>
    </source>
</evidence>
<dbReference type="InterPro" id="IPR038718">
    <property type="entry name" value="SNF2-like_sf"/>
</dbReference>
<feature type="domain" description="Helicase ATP-binding" evidence="10">
    <location>
        <begin position="1035"/>
        <end position="1211"/>
    </location>
</feature>
<keyword evidence="4" id="KW-0863">Zinc-finger</keyword>
<feature type="compositionally biased region" description="Acidic residues" evidence="8">
    <location>
        <begin position="383"/>
        <end position="440"/>
    </location>
</feature>
<gene>
    <name evidence="11" type="ORF">M231_06578</name>
</gene>
<feature type="compositionally biased region" description="Acidic residues" evidence="8">
    <location>
        <begin position="32"/>
        <end position="48"/>
    </location>
</feature>
<dbReference type="Proteomes" id="UP000289152">
    <property type="component" value="Unassembled WGS sequence"/>
</dbReference>
<feature type="region of interest" description="Disordered" evidence="8">
    <location>
        <begin position="874"/>
        <end position="916"/>
    </location>
</feature>
<feature type="compositionally biased region" description="Basic and acidic residues" evidence="8">
    <location>
        <begin position="16"/>
        <end position="31"/>
    </location>
</feature>
<dbReference type="OrthoDB" id="5857104at2759"/>
<feature type="region of interest" description="Disordered" evidence="8">
    <location>
        <begin position="819"/>
        <end position="839"/>
    </location>
</feature>
<feature type="region of interest" description="Disordered" evidence="8">
    <location>
        <begin position="1"/>
        <end position="450"/>
    </location>
</feature>
<dbReference type="PROSITE" id="PS50013">
    <property type="entry name" value="CHROMO_2"/>
    <property type="match status" value="1"/>
</dbReference>
<feature type="compositionally biased region" description="Basic residues" evidence="8">
    <location>
        <begin position="84"/>
        <end position="93"/>
    </location>
</feature>
<dbReference type="Pfam" id="PF00176">
    <property type="entry name" value="SNF2-rel_dom"/>
    <property type="match status" value="1"/>
</dbReference>
<feature type="compositionally biased region" description="Basic and acidic residues" evidence="8">
    <location>
        <begin position="179"/>
        <end position="200"/>
    </location>
</feature>
<dbReference type="GO" id="GO:0008270">
    <property type="term" value="F:zinc ion binding"/>
    <property type="evidence" value="ECO:0007669"/>
    <property type="project" value="UniProtKB-KW"/>
</dbReference>
<keyword evidence="7" id="KW-0539">Nucleus</keyword>
<protein>
    <recommendedName>
        <fullName evidence="13">Helicase ATP-binding domain-containing protein</fullName>
    </recommendedName>
</protein>
<dbReference type="InterPro" id="IPR000953">
    <property type="entry name" value="Chromo/chromo_shadow_dom"/>
</dbReference>
<keyword evidence="12" id="KW-1185">Reference proteome</keyword>
<feature type="compositionally biased region" description="Basic residues" evidence="8">
    <location>
        <begin position="201"/>
        <end position="210"/>
    </location>
</feature>
<name>A0A4Q1BG97_TREME</name>
<dbReference type="Gene3D" id="3.40.50.10810">
    <property type="entry name" value="Tandem AAA-ATPase domain"/>
    <property type="match status" value="1"/>
</dbReference>
<dbReference type="Gene3D" id="2.40.50.40">
    <property type="match status" value="1"/>
</dbReference>
<dbReference type="InterPro" id="IPR001965">
    <property type="entry name" value="Znf_PHD"/>
</dbReference>
<keyword evidence="5" id="KW-0862">Zinc</keyword>
<dbReference type="PROSITE" id="PS51192">
    <property type="entry name" value="HELICASE_ATP_BIND_1"/>
    <property type="match status" value="1"/>
</dbReference>
<proteinExistence type="predicted"/>
<dbReference type="GO" id="GO:0140658">
    <property type="term" value="F:ATP-dependent chromatin remodeler activity"/>
    <property type="evidence" value="ECO:0007669"/>
    <property type="project" value="TreeGrafter"/>
</dbReference>
<dbReference type="EMBL" id="SDIL01000106">
    <property type="protein sequence ID" value="RXK36173.1"/>
    <property type="molecule type" value="Genomic_DNA"/>
</dbReference>
<dbReference type="InterPro" id="IPR014001">
    <property type="entry name" value="Helicase_ATP-bd"/>
</dbReference>
<evidence type="ECO:0000256" key="4">
    <source>
        <dbReference type="ARBA" id="ARBA00022771"/>
    </source>
</evidence>
<keyword evidence="2" id="KW-0479">Metal-binding</keyword>
<reference evidence="11 12" key="1">
    <citation type="submission" date="2016-06" db="EMBL/GenBank/DDBJ databases">
        <title>Evolution of pathogenesis and genome organization in the Tremellales.</title>
        <authorList>
            <person name="Cuomo C."/>
            <person name="Litvintseva A."/>
            <person name="Heitman J."/>
            <person name="Chen Y."/>
            <person name="Sun S."/>
            <person name="Springer D."/>
            <person name="Dromer F."/>
            <person name="Young S."/>
            <person name="Zeng Q."/>
            <person name="Chapman S."/>
            <person name="Gujja S."/>
            <person name="Saif S."/>
            <person name="Birren B."/>
        </authorList>
    </citation>
    <scope>NUCLEOTIDE SEQUENCE [LARGE SCALE GENOMIC DNA]</scope>
    <source>
        <strain evidence="11 12">ATCC 28783</strain>
    </source>
</reference>
<dbReference type="VEuPathDB" id="FungiDB:TREMEDRAFT_40234"/>
<dbReference type="InterPro" id="IPR016197">
    <property type="entry name" value="Chromo-like_dom_sf"/>
</dbReference>
<dbReference type="InParanoid" id="A0A4Q1BG97"/>
<dbReference type="GO" id="GO:0003682">
    <property type="term" value="F:chromatin binding"/>
    <property type="evidence" value="ECO:0007669"/>
    <property type="project" value="TreeGrafter"/>
</dbReference>
<evidence type="ECO:0000256" key="1">
    <source>
        <dbReference type="ARBA" id="ARBA00004123"/>
    </source>
</evidence>
<dbReference type="Pfam" id="PF23615">
    <property type="entry name" value="Chromo_MIT1"/>
    <property type="match status" value="1"/>
</dbReference>
<comment type="caution">
    <text evidence="11">The sequence shown here is derived from an EMBL/GenBank/DDBJ whole genome shotgun (WGS) entry which is preliminary data.</text>
</comment>
<evidence type="ECO:0000256" key="3">
    <source>
        <dbReference type="ARBA" id="ARBA00022741"/>
    </source>
</evidence>
<dbReference type="Gene3D" id="3.40.50.300">
    <property type="entry name" value="P-loop containing nucleotide triphosphate hydrolases"/>
    <property type="match status" value="1"/>
</dbReference>
<sequence>MEFEMDTEEEELFMEDQLRVKSKSPDDRGQGDEEERDERQDEAEEDDNVANSSVIKGRKKAHENTPNPIVIDDSDEQSVPMNKPRNRERRHRRVSSDSLNLHGHIDSQSEYNSDDPPKAARRRSTKSTSSSEDIEKRRSKVKAIKPVVEIPYMSLRRMKSYSIPRGLEKPSKSSRRRSSGHDQDDHFDSEDLRSEESHLNDKKRKKRARKIGPTFKTWSSPDRDDEPFQVDHSSSSESDRGSVLFNEDSDDMMVRRSKRVSYKKKEKSKNVRKGLQTLRERREGRKSLKSIIEERRYKNRRDKSEEEEEEERKGKKISLRERREGPKKGRGRQIGTVGDKSSKKRRPYTFTETIPASTFYRPSRKMVAHSTRSSLSALTRDDSESELALEDFDVDLDDDDDEEEVVPDEEEGEGEEELESDNDENYDELDEEEDELEEKEEGEKVGKKIKVGNEVLKLHRGFCEKCQRPPADELLENAQARKKKPGRKRKRQEDEMSDEELANSLEGWLECQTCVVASHWGCLGPNQKKEVLDDLRGEEGPESKRRTVAIDESASFTCARCKLTQECFVCHKVQDEPVLPGSATSFSEGDKASSENVKSPTETHKSHTTPQPDQVNGEMEVDNETGDVTNEVKVKSPQPMEIDIPDKEKDKETLSSTLFRCLRCKQTAHYSHLRNPFVQGEKHSLAEKAFRYQHSSNKRVKDQWWCHQCREWIWTVDIIIAWRPLPADAKEDPRDPGELPRYKDLLPREYLVKWTGRGFRHATWVPHTWLLTAAPQKLRHFLEKGPSLDLITDETLAAKGDEMEQPTIARVLDEDDKVHGSQVHSHHQPGSEWVGHGPPPDVNGFESIPNEWKTVDRVLDVMLFPPKHRLSIKKGRRSRVVSESASETPEPRSASALPSPGLRSPRIDGIQPPPEETIPIEEWEVKAGRKLGPGDVEDVAPWVTWAFVKWDDLQYDQSCWDTPPPVDSPAYAPFKRALKNFLAARLVEVPILSTAECKAREVKAARYSEPPDRQPDCVVGGTLMPFQMEGFQWLLYKHFKRESCILADDMGLGKTIQIASLLGYLGTAEHKVYPCLVVVPNSTITNWVREFEKWVPHMRVVPYYGEAASRKVIAQYELYHKGQQGKAAGLKAHVVLTTYDQITTAGFRVFSGIPRWEMLVVDEGQRLKSDTNLIFNRLKTLNSVHRVLLTGTPLNNNLRELFNLLNFLDPLEFKALEELEARFVNLNESLVQELHEMIRPYILRRIKADVLKLPPKVEIIVPISMMQLQKSVYKGILEKNAELIRSLLAAKKKKEGKGKVVGTGTGTIELK</sequence>
<dbReference type="InterPro" id="IPR027417">
    <property type="entry name" value="P-loop_NTPase"/>
</dbReference>
<dbReference type="SMART" id="SM00249">
    <property type="entry name" value="PHD"/>
    <property type="match status" value="1"/>
</dbReference>
<keyword evidence="3" id="KW-0547">Nucleotide-binding</keyword>
<accession>A0A4Q1BG97</accession>
<feature type="compositionally biased region" description="Basic and acidic residues" evidence="8">
    <location>
        <begin position="318"/>
        <end position="327"/>
    </location>
</feature>
<feature type="compositionally biased region" description="Acidic residues" evidence="8">
    <location>
        <begin position="1"/>
        <end position="14"/>
    </location>
</feature>
<evidence type="ECO:0000259" key="10">
    <source>
        <dbReference type="PROSITE" id="PS51192"/>
    </source>
</evidence>
<evidence type="ECO:0000256" key="2">
    <source>
        <dbReference type="ARBA" id="ARBA00022723"/>
    </source>
</evidence>
<dbReference type="SUPFAM" id="SSF52540">
    <property type="entry name" value="P-loop containing nucleoside triphosphate hydrolases"/>
    <property type="match status" value="1"/>
</dbReference>
<comment type="subcellular location">
    <subcellularLocation>
        <location evidence="1">Nucleus</location>
    </subcellularLocation>
</comment>
<feature type="compositionally biased region" description="Basic residues" evidence="8">
    <location>
        <begin position="255"/>
        <end position="272"/>
    </location>
</feature>
<dbReference type="GO" id="GO:0042393">
    <property type="term" value="F:histone binding"/>
    <property type="evidence" value="ECO:0007669"/>
    <property type="project" value="TreeGrafter"/>
</dbReference>
<feature type="domain" description="Chromo" evidence="9">
    <location>
        <begin position="714"/>
        <end position="784"/>
    </location>
</feature>
<feature type="region of interest" description="Disordered" evidence="8">
    <location>
        <begin position="473"/>
        <end position="502"/>
    </location>
</feature>
<dbReference type="GO" id="GO:0003677">
    <property type="term" value="F:DNA binding"/>
    <property type="evidence" value="ECO:0007669"/>
    <property type="project" value="TreeGrafter"/>
</dbReference>
<dbReference type="InterPro" id="IPR000330">
    <property type="entry name" value="SNF2_N"/>
</dbReference>
<dbReference type="STRING" id="5217.A0A4Q1BG97"/>
<feature type="compositionally biased region" description="Basic residues" evidence="8">
    <location>
        <begin position="480"/>
        <end position="490"/>
    </location>
</feature>